<evidence type="ECO:0000256" key="2">
    <source>
        <dbReference type="ARBA" id="ARBA00022649"/>
    </source>
</evidence>
<dbReference type="GO" id="GO:0003729">
    <property type="term" value="F:mRNA binding"/>
    <property type="evidence" value="ECO:0007669"/>
    <property type="project" value="InterPro"/>
</dbReference>
<protein>
    <submittedName>
        <fullName evidence="8">Type II toxin-antitoxin system HicA family toxin</fullName>
    </submittedName>
</protein>
<accession>A0A540VGB0</accession>
<evidence type="ECO:0000256" key="5">
    <source>
        <dbReference type="ARBA" id="ARBA00022801"/>
    </source>
</evidence>
<evidence type="ECO:0000256" key="1">
    <source>
        <dbReference type="ARBA" id="ARBA00006620"/>
    </source>
</evidence>
<comment type="caution">
    <text evidence="8">The sequence shown here is derived from an EMBL/GenBank/DDBJ whole genome shotgun (WGS) entry which is preliminary data.</text>
</comment>
<dbReference type="Proteomes" id="UP000317371">
    <property type="component" value="Unassembled WGS sequence"/>
</dbReference>
<dbReference type="AlphaFoldDB" id="A0A540VGB0"/>
<keyword evidence="4" id="KW-0255">Endonuclease</keyword>
<dbReference type="Pfam" id="PF07927">
    <property type="entry name" value="HicA_toxin"/>
    <property type="match status" value="1"/>
</dbReference>
<evidence type="ECO:0000256" key="4">
    <source>
        <dbReference type="ARBA" id="ARBA00022759"/>
    </source>
</evidence>
<dbReference type="GO" id="GO:0016787">
    <property type="term" value="F:hydrolase activity"/>
    <property type="evidence" value="ECO:0007669"/>
    <property type="project" value="UniProtKB-KW"/>
</dbReference>
<dbReference type="GO" id="GO:0004519">
    <property type="term" value="F:endonuclease activity"/>
    <property type="evidence" value="ECO:0007669"/>
    <property type="project" value="UniProtKB-KW"/>
</dbReference>
<dbReference type="OrthoDB" id="121656at2"/>
<keyword evidence="9" id="KW-1185">Reference proteome</keyword>
<evidence type="ECO:0000256" key="6">
    <source>
        <dbReference type="ARBA" id="ARBA00022884"/>
    </source>
</evidence>
<keyword evidence="3" id="KW-0540">Nuclease</keyword>
<evidence type="ECO:0000313" key="9">
    <source>
        <dbReference type="Proteomes" id="UP000317371"/>
    </source>
</evidence>
<keyword evidence="6" id="KW-0694">RNA-binding</keyword>
<keyword evidence="5" id="KW-0378">Hydrolase</keyword>
<evidence type="ECO:0000313" key="8">
    <source>
        <dbReference type="EMBL" id="TQE95796.1"/>
    </source>
</evidence>
<keyword evidence="2" id="KW-1277">Toxin-antitoxin system</keyword>
<dbReference type="InParanoid" id="A0A540VGB0"/>
<dbReference type="InterPro" id="IPR038570">
    <property type="entry name" value="HicA_sf"/>
</dbReference>
<comment type="similarity">
    <text evidence="1">Belongs to the HicA mRNA interferase family.</text>
</comment>
<name>A0A540VGB0_9CHLR</name>
<reference evidence="8 9" key="1">
    <citation type="submission" date="2019-06" db="EMBL/GenBank/DDBJ databases">
        <title>Genome sequence of Litorilinea aerophila BAA-2444.</title>
        <authorList>
            <person name="Maclea K.S."/>
            <person name="Maurais E.G."/>
            <person name="Iannazzi L.C."/>
        </authorList>
    </citation>
    <scope>NUCLEOTIDE SEQUENCE [LARGE SCALE GENOMIC DNA]</scope>
    <source>
        <strain evidence="8 9">ATCC BAA-2444</strain>
    </source>
</reference>
<evidence type="ECO:0000256" key="7">
    <source>
        <dbReference type="ARBA" id="ARBA00023016"/>
    </source>
</evidence>
<keyword evidence="7" id="KW-0346">Stress response</keyword>
<organism evidence="8 9">
    <name type="scientific">Litorilinea aerophila</name>
    <dbReference type="NCBI Taxonomy" id="1204385"/>
    <lineage>
        <taxon>Bacteria</taxon>
        <taxon>Bacillati</taxon>
        <taxon>Chloroflexota</taxon>
        <taxon>Caldilineae</taxon>
        <taxon>Caldilineales</taxon>
        <taxon>Caldilineaceae</taxon>
        <taxon>Litorilinea</taxon>
    </lineage>
</organism>
<evidence type="ECO:0000256" key="3">
    <source>
        <dbReference type="ARBA" id="ARBA00022722"/>
    </source>
</evidence>
<dbReference type="EMBL" id="VIGC01000011">
    <property type="protein sequence ID" value="TQE95796.1"/>
    <property type="molecule type" value="Genomic_DNA"/>
</dbReference>
<dbReference type="RefSeq" id="WP_141610019.1">
    <property type="nucleotide sequence ID" value="NZ_VIGC02000011.1"/>
</dbReference>
<gene>
    <name evidence="8" type="ORF">FKZ61_10165</name>
</gene>
<dbReference type="SUPFAM" id="SSF54786">
    <property type="entry name" value="YcfA/nrd intein domain"/>
    <property type="match status" value="1"/>
</dbReference>
<sequence>MRLPRDLSGDELVLRLEKFGYHITRQRGSHIRLSRVTHEGTHHLTIPRHNPLRVGTLNGILNDVASHLGMSKDELLAQLFQS</sequence>
<dbReference type="InterPro" id="IPR012933">
    <property type="entry name" value="HicA_mRNA_interferase"/>
</dbReference>
<proteinExistence type="inferred from homology"/>
<dbReference type="Gene3D" id="3.30.920.30">
    <property type="entry name" value="Hypothetical protein"/>
    <property type="match status" value="1"/>
</dbReference>